<feature type="transmembrane region" description="Helical" evidence="1">
    <location>
        <begin position="130"/>
        <end position="147"/>
    </location>
</feature>
<evidence type="ECO:0008006" key="4">
    <source>
        <dbReference type="Google" id="ProtNLM"/>
    </source>
</evidence>
<feature type="transmembrane region" description="Helical" evidence="1">
    <location>
        <begin position="225"/>
        <end position="245"/>
    </location>
</feature>
<dbReference type="EMBL" id="FNTF01000002">
    <property type="protein sequence ID" value="SED12715.1"/>
    <property type="molecule type" value="Genomic_DNA"/>
</dbReference>
<evidence type="ECO:0000256" key="1">
    <source>
        <dbReference type="SAM" id="Phobius"/>
    </source>
</evidence>
<feature type="transmembrane region" description="Helical" evidence="1">
    <location>
        <begin position="181"/>
        <end position="213"/>
    </location>
</feature>
<reference evidence="2 3" key="1">
    <citation type="submission" date="2016-10" db="EMBL/GenBank/DDBJ databases">
        <authorList>
            <person name="de Groot N.N."/>
        </authorList>
    </citation>
    <scope>NUCLEOTIDE SEQUENCE [LARGE SCALE GENOMIC DNA]</scope>
    <source>
        <strain evidence="2 3">BS3655</strain>
    </source>
</reference>
<gene>
    <name evidence="2" type="ORF">SAMN04490185_2822</name>
</gene>
<accession>A0A1H4Y4Q9</accession>
<feature type="transmembrane region" description="Helical" evidence="1">
    <location>
        <begin position="20"/>
        <end position="40"/>
    </location>
</feature>
<feature type="transmembrane region" description="Helical" evidence="1">
    <location>
        <begin position="385"/>
        <end position="406"/>
    </location>
</feature>
<dbReference type="RefSeq" id="WP_139273381.1">
    <property type="nucleotide sequence ID" value="NZ_FNTF01000002.1"/>
</dbReference>
<feature type="transmembrane region" description="Helical" evidence="1">
    <location>
        <begin position="257"/>
        <end position="275"/>
    </location>
</feature>
<sequence length="549" mass="61217">MSNDAITMVDLSAPTFRHPLALILAAWLIYLGMFGLLQVFNTGVGFEIWPIGEDRNWIYLLKSGNPVQTFQEFWALDHRNPLAAFWWLLASPIIKLSDWGLHAVAQIVSPIVACVTFLTVDRLGHKKHRLFSLMTGLIVLLWNFPARHDHVDRVMVIALIFTLLSIYFYTDFIDNKRTRKLTLATSLACYLIALSTYTIQSGAIIAVLFIAFFRTSGTLKDKLKYATLDCVIFFAGFAIYTAIWIHFAGSNSGFKIGLTELMSNAIISIKAFIYPPSVGQFIDLADSEFPSGQRATWYIIAGVFAAITVFGSTLASRQRVVFPPVGWVLVLLVSIGTPTIFVEAGNPTWGPGSRSIMVQQVWEPLFLVCLIFIIASILRPQTFRTAVAATLMWALCTKIIFVAFAFNHSQTTLTFYQRNLGVALRTLDEGQTKPINYIIRVVNPVSPKVGSEPTLPSYAATVIGREKTFIRVLMKAPSPLPSYDSVWRVGFGKDGVTNGGAFFDRAVIPYENVKVVDFDGLHLVVPTELDKKDFADFQVDWALDGRIVQ</sequence>
<feature type="transmembrane region" description="Helical" evidence="1">
    <location>
        <begin position="361"/>
        <end position="378"/>
    </location>
</feature>
<evidence type="ECO:0000313" key="2">
    <source>
        <dbReference type="EMBL" id="SED12715.1"/>
    </source>
</evidence>
<dbReference type="AlphaFoldDB" id="A0A1H4Y4Q9"/>
<name>A0A1H4Y4Q9_9PSED</name>
<feature type="transmembrane region" description="Helical" evidence="1">
    <location>
        <begin position="321"/>
        <end position="341"/>
    </location>
</feature>
<keyword evidence="1" id="KW-0472">Membrane</keyword>
<dbReference type="Proteomes" id="UP000183114">
    <property type="component" value="Unassembled WGS sequence"/>
</dbReference>
<feature type="transmembrane region" description="Helical" evidence="1">
    <location>
        <begin position="153"/>
        <end position="169"/>
    </location>
</feature>
<keyword evidence="1" id="KW-1133">Transmembrane helix</keyword>
<protein>
    <recommendedName>
        <fullName evidence="4">Glycosyltransferase RgtA/B/C/D-like domain-containing protein</fullName>
    </recommendedName>
</protein>
<keyword evidence="1" id="KW-0812">Transmembrane</keyword>
<proteinExistence type="predicted"/>
<feature type="transmembrane region" description="Helical" evidence="1">
    <location>
        <begin position="295"/>
        <end position="314"/>
    </location>
</feature>
<organism evidence="2 3">
    <name type="scientific">Pseudomonas frederiksbergensis</name>
    <dbReference type="NCBI Taxonomy" id="104087"/>
    <lineage>
        <taxon>Bacteria</taxon>
        <taxon>Pseudomonadati</taxon>
        <taxon>Pseudomonadota</taxon>
        <taxon>Gammaproteobacteria</taxon>
        <taxon>Pseudomonadales</taxon>
        <taxon>Pseudomonadaceae</taxon>
        <taxon>Pseudomonas</taxon>
    </lineage>
</organism>
<feature type="transmembrane region" description="Helical" evidence="1">
    <location>
        <begin position="99"/>
        <end position="118"/>
    </location>
</feature>
<evidence type="ECO:0000313" key="3">
    <source>
        <dbReference type="Proteomes" id="UP000183114"/>
    </source>
</evidence>